<feature type="domain" description="MacB-like periplasmic core" evidence="8">
    <location>
        <begin position="20"/>
        <end position="235"/>
    </location>
</feature>
<feature type="transmembrane region" description="Helical" evidence="6">
    <location>
        <begin position="444"/>
        <end position="463"/>
    </location>
</feature>
<proteinExistence type="predicted"/>
<comment type="subcellular location">
    <subcellularLocation>
        <location evidence="1">Cell membrane</location>
        <topology evidence="1">Multi-pass membrane protein</topology>
    </subcellularLocation>
</comment>
<keyword evidence="2" id="KW-1003">Cell membrane</keyword>
<dbReference type="Pfam" id="PF02687">
    <property type="entry name" value="FtsX"/>
    <property type="match status" value="2"/>
</dbReference>
<evidence type="ECO:0000256" key="1">
    <source>
        <dbReference type="ARBA" id="ARBA00004651"/>
    </source>
</evidence>
<name>A0A418M703_9BACT</name>
<evidence type="ECO:0000256" key="6">
    <source>
        <dbReference type="SAM" id="Phobius"/>
    </source>
</evidence>
<feature type="transmembrane region" description="Helical" evidence="6">
    <location>
        <begin position="21"/>
        <end position="42"/>
    </location>
</feature>
<keyword evidence="5 6" id="KW-0472">Membrane</keyword>
<dbReference type="EMBL" id="QXED01000005">
    <property type="protein sequence ID" value="RIV21663.1"/>
    <property type="molecule type" value="Genomic_DNA"/>
</dbReference>
<feature type="domain" description="ABC3 transporter permease C-terminal" evidence="7">
    <location>
        <begin position="696"/>
        <end position="809"/>
    </location>
</feature>
<dbReference type="InterPro" id="IPR050250">
    <property type="entry name" value="Macrolide_Exporter_MacB"/>
</dbReference>
<feature type="domain" description="ABC3 transporter permease C-terminal" evidence="7">
    <location>
        <begin position="301"/>
        <end position="418"/>
    </location>
</feature>
<feature type="domain" description="MacB-like periplasmic core" evidence="8">
    <location>
        <begin position="494"/>
        <end position="620"/>
    </location>
</feature>
<dbReference type="InterPro" id="IPR025857">
    <property type="entry name" value="MacB_PCD"/>
</dbReference>
<dbReference type="InterPro" id="IPR003838">
    <property type="entry name" value="ABC3_permease_C"/>
</dbReference>
<evidence type="ECO:0000256" key="2">
    <source>
        <dbReference type="ARBA" id="ARBA00022475"/>
    </source>
</evidence>
<reference evidence="9 10" key="1">
    <citation type="submission" date="2018-08" db="EMBL/GenBank/DDBJ databases">
        <title>Fibrisoma montanum sp. nov., isolated from Danxia mountain soil.</title>
        <authorList>
            <person name="Huang Y."/>
        </authorList>
    </citation>
    <scope>NUCLEOTIDE SEQUENCE [LARGE SCALE GENOMIC DNA]</scope>
    <source>
        <strain evidence="9 10">HYT19</strain>
    </source>
</reference>
<feature type="transmembrane region" description="Helical" evidence="6">
    <location>
        <begin position="346"/>
        <end position="369"/>
    </location>
</feature>
<dbReference type="Pfam" id="PF12704">
    <property type="entry name" value="MacB_PCD"/>
    <property type="match status" value="2"/>
</dbReference>
<feature type="transmembrane region" description="Helical" evidence="6">
    <location>
        <begin position="780"/>
        <end position="802"/>
    </location>
</feature>
<evidence type="ECO:0000256" key="5">
    <source>
        <dbReference type="ARBA" id="ARBA00023136"/>
    </source>
</evidence>
<sequence>MLRNYFTIAWRNLNRNRAFSAINIVGLSIGLATCILISLFVFDELSYDRYNEKADRIVRVVFKGTMNGEKMREANVMPLVAKTLESTFPEVQATTRIRSGEATRFAYGDNEFKEERFYFADSTFFQVFTLPLIKGDTRTALSQPNTLVISSATAQKYFGNDDPIGKVLTVKARQTNYTVTGVFAEVPTNSHVHFDVLGSMATLPEANQANWLISNFFTYLLLPEGYDYHKLEAKLPRIVDTYMGPALKQMTGISLAQFREQGNDVGLFLQPMTDIHLHSDLKPETELEPGGDVRYVYIFGAIAVFMLLLACINFMNLSTAGASKRAKEVGIRKALGSEKGKLVGQFLVESMLLTGLALTLAVGLVYLVLPLFNELSGKALRLDMVQTPWILPALLGFGLVVSLLAGSYPAFFLSSFNPIAILKGGANALRVANGRTSIGLRSSLVVVQFFVSISLMIGTTVVYRQLSYIQDIKLGYDKEQVLILEGTSALGKNEAVLRQQLAQDARVVNASVSAFLPNTRYNVGLVSMQPEGNARQLTRLALFGIDDQYLPTLGMKLAAGRNFSAANQTDGFGVIINETAARHFGWGNQALGRKLLLPSINGQRDTDRTYEVIGVVRDFHFRSLHERIAPMVMFNSTNSGCILVKTRTKDVAGLLASVQERWTGFNTDEPFRYGFMDEKYQSMYEAEVKTGRILSLFAGLTIFVACLGLFGLATFSAEQRTKEIGVRKVLGASVTNIVALLSTDFLKPVLIALILASPVAWYAMNRWLRGFAYKIDIEWWMFALAGIAAIGIALLTVSFQSIKAALMNPVKSLRSE</sequence>
<dbReference type="OrthoDB" id="5933722at2"/>
<feature type="transmembrane region" description="Helical" evidence="6">
    <location>
        <begin position="693"/>
        <end position="713"/>
    </location>
</feature>
<keyword evidence="4 6" id="KW-1133">Transmembrane helix</keyword>
<evidence type="ECO:0000313" key="10">
    <source>
        <dbReference type="Proteomes" id="UP000283523"/>
    </source>
</evidence>
<keyword evidence="10" id="KW-1185">Reference proteome</keyword>
<gene>
    <name evidence="9" type="ORF">DYU11_18020</name>
</gene>
<dbReference type="GO" id="GO:0022857">
    <property type="term" value="F:transmembrane transporter activity"/>
    <property type="evidence" value="ECO:0007669"/>
    <property type="project" value="TreeGrafter"/>
</dbReference>
<dbReference type="Proteomes" id="UP000283523">
    <property type="component" value="Unassembled WGS sequence"/>
</dbReference>
<keyword evidence="3 6" id="KW-0812">Transmembrane</keyword>
<feature type="transmembrane region" description="Helical" evidence="6">
    <location>
        <begin position="389"/>
        <end position="413"/>
    </location>
</feature>
<accession>A0A418M703</accession>
<dbReference type="GO" id="GO:0005886">
    <property type="term" value="C:plasma membrane"/>
    <property type="evidence" value="ECO:0007669"/>
    <property type="project" value="UniProtKB-SubCell"/>
</dbReference>
<evidence type="ECO:0000256" key="3">
    <source>
        <dbReference type="ARBA" id="ARBA00022692"/>
    </source>
</evidence>
<evidence type="ECO:0000256" key="4">
    <source>
        <dbReference type="ARBA" id="ARBA00022989"/>
    </source>
</evidence>
<evidence type="ECO:0000259" key="7">
    <source>
        <dbReference type="Pfam" id="PF02687"/>
    </source>
</evidence>
<organism evidence="9 10">
    <name type="scientific">Fibrisoma montanum</name>
    <dbReference type="NCBI Taxonomy" id="2305895"/>
    <lineage>
        <taxon>Bacteria</taxon>
        <taxon>Pseudomonadati</taxon>
        <taxon>Bacteroidota</taxon>
        <taxon>Cytophagia</taxon>
        <taxon>Cytophagales</taxon>
        <taxon>Spirosomataceae</taxon>
        <taxon>Fibrisoma</taxon>
    </lineage>
</organism>
<feature type="transmembrane region" description="Helical" evidence="6">
    <location>
        <begin position="295"/>
        <end position="317"/>
    </location>
</feature>
<evidence type="ECO:0000259" key="8">
    <source>
        <dbReference type="Pfam" id="PF12704"/>
    </source>
</evidence>
<evidence type="ECO:0000313" key="9">
    <source>
        <dbReference type="EMBL" id="RIV21663.1"/>
    </source>
</evidence>
<comment type="caution">
    <text evidence="9">The sequence shown here is derived from an EMBL/GenBank/DDBJ whole genome shotgun (WGS) entry which is preliminary data.</text>
</comment>
<protein>
    <submittedName>
        <fullName evidence="9">ABC transporter permease</fullName>
    </submittedName>
</protein>
<dbReference type="PANTHER" id="PTHR30572">
    <property type="entry name" value="MEMBRANE COMPONENT OF TRANSPORTER-RELATED"/>
    <property type="match status" value="1"/>
</dbReference>
<dbReference type="AlphaFoldDB" id="A0A418M703"/>
<dbReference type="PANTHER" id="PTHR30572:SF18">
    <property type="entry name" value="ABC-TYPE MACROLIDE FAMILY EXPORT SYSTEM PERMEASE COMPONENT 2"/>
    <property type="match status" value="1"/>
</dbReference>